<dbReference type="InterPro" id="IPR052523">
    <property type="entry name" value="Trichothecene_AcTrans"/>
</dbReference>
<reference evidence="2" key="2">
    <citation type="journal article" date="2023" name="IMA Fungus">
        <title>Comparative genomic study of the Penicillium genus elucidates a diverse pangenome and 15 lateral gene transfer events.</title>
        <authorList>
            <person name="Petersen C."/>
            <person name="Sorensen T."/>
            <person name="Nielsen M.R."/>
            <person name="Sondergaard T.E."/>
            <person name="Sorensen J.L."/>
            <person name="Fitzpatrick D.A."/>
            <person name="Frisvad J.C."/>
            <person name="Nielsen K.L."/>
        </authorList>
    </citation>
    <scope>NUCLEOTIDE SEQUENCE</scope>
    <source>
        <strain evidence="2">IBT 29677</strain>
    </source>
</reference>
<dbReference type="Pfam" id="PF13673">
    <property type="entry name" value="Acetyltransf_10"/>
    <property type="match status" value="1"/>
</dbReference>
<dbReference type="PANTHER" id="PTHR42791">
    <property type="entry name" value="GNAT FAMILY ACETYLTRANSFERASE"/>
    <property type="match status" value="1"/>
</dbReference>
<dbReference type="RefSeq" id="XP_056491053.1">
    <property type="nucleotide sequence ID" value="XM_056628319.1"/>
</dbReference>
<dbReference type="EMBL" id="JAPZBU010000005">
    <property type="protein sequence ID" value="KAJ5403811.1"/>
    <property type="molecule type" value="Genomic_DNA"/>
</dbReference>
<feature type="domain" description="N-acetyltransferase" evidence="1">
    <location>
        <begin position="63"/>
        <end position="203"/>
    </location>
</feature>
<reference evidence="2" key="1">
    <citation type="submission" date="2022-12" db="EMBL/GenBank/DDBJ databases">
        <authorList>
            <person name="Petersen C."/>
        </authorList>
    </citation>
    <scope>NUCLEOTIDE SEQUENCE</scope>
    <source>
        <strain evidence="2">IBT 29677</strain>
    </source>
</reference>
<sequence length="214" mass="24599">MPLASKHNLNLDAADPSDAEAIGNLFFAGFHDHPYFRKMMPDTSQARKCWTDHIIYCLQDPYTIVLKVTDSDVNKIVSMGLWLKPKKEEDRHQPGYEEGRIKYTNDFMACCDEETATALFGAFEKNREDFMNDRPHYSEAYKGQGAGSLILQHGCELADKDKLECYIDSSPRGKRVYEKFGFVFTKYVPLPMHYKYHFGVRRPQTDADESSSQA</sequence>
<dbReference type="Proteomes" id="UP001147747">
    <property type="component" value="Unassembled WGS sequence"/>
</dbReference>
<protein>
    <recommendedName>
        <fullName evidence="1">N-acetyltransferase domain-containing protein</fullName>
    </recommendedName>
</protein>
<dbReference type="InterPro" id="IPR000182">
    <property type="entry name" value="GNAT_dom"/>
</dbReference>
<dbReference type="SUPFAM" id="SSF55729">
    <property type="entry name" value="Acyl-CoA N-acyltransferases (Nat)"/>
    <property type="match status" value="1"/>
</dbReference>
<dbReference type="GO" id="GO:0016747">
    <property type="term" value="F:acyltransferase activity, transferring groups other than amino-acyl groups"/>
    <property type="evidence" value="ECO:0007669"/>
    <property type="project" value="InterPro"/>
</dbReference>
<evidence type="ECO:0000259" key="1">
    <source>
        <dbReference type="PROSITE" id="PS51186"/>
    </source>
</evidence>
<evidence type="ECO:0000313" key="2">
    <source>
        <dbReference type="EMBL" id="KAJ5403811.1"/>
    </source>
</evidence>
<evidence type="ECO:0000313" key="3">
    <source>
        <dbReference type="Proteomes" id="UP001147747"/>
    </source>
</evidence>
<proteinExistence type="predicted"/>
<dbReference type="OrthoDB" id="2115692at2759"/>
<name>A0A9X0BBL2_9EURO</name>
<gene>
    <name evidence="2" type="ORF">N7509_003682</name>
</gene>
<dbReference type="Gene3D" id="3.40.630.30">
    <property type="match status" value="1"/>
</dbReference>
<dbReference type="PANTHER" id="PTHR42791:SF1">
    <property type="entry name" value="N-ACETYLTRANSFERASE DOMAIN-CONTAINING PROTEIN"/>
    <property type="match status" value="1"/>
</dbReference>
<dbReference type="InterPro" id="IPR016181">
    <property type="entry name" value="Acyl_CoA_acyltransferase"/>
</dbReference>
<dbReference type="PROSITE" id="PS51186">
    <property type="entry name" value="GNAT"/>
    <property type="match status" value="1"/>
</dbReference>
<dbReference type="AlphaFoldDB" id="A0A9X0BBL2"/>
<keyword evidence="3" id="KW-1185">Reference proteome</keyword>
<accession>A0A9X0BBL2</accession>
<dbReference type="GeneID" id="81367299"/>
<comment type="caution">
    <text evidence="2">The sequence shown here is derived from an EMBL/GenBank/DDBJ whole genome shotgun (WGS) entry which is preliminary data.</text>
</comment>
<organism evidence="2 3">
    <name type="scientific">Penicillium cosmopolitanum</name>
    <dbReference type="NCBI Taxonomy" id="1131564"/>
    <lineage>
        <taxon>Eukaryota</taxon>
        <taxon>Fungi</taxon>
        <taxon>Dikarya</taxon>
        <taxon>Ascomycota</taxon>
        <taxon>Pezizomycotina</taxon>
        <taxon>Eurotiomycetes</taxon>
        <taxon>Eurotiomycetidae</taxon>
        <taxon>Eurotiales</taxon>
        <taxon>Aspergillaceae</taxon>
        <taxon>Penicillium</taxon>
    </lineage>
</organism>